<evidence type="ECO:0000313" key="5">
    <source>
        <dbReference type="Proteomes" id="UP001326613"/>
    </source>
</evidence>
<dbReference type="InterPro" id="IPR001585">
    <property type="entry name" value="TAL/FSA"/>
</dbReference>
<dbReference type="InterPro" id="IPR018225">
    <property type="entry name" value="Transaldolase_AS"/>
</dbReference>
<keyword evidence="2" id="KW-0963">Cytoplasm</keyword>
<comment type="subcellular location">
    <subcellularLocation>
        <location evidence="1">Cytoplasm</location>
    </subcellularLocation>
</comment>
<dbReference type="SUPFAM" id="SSF51569">
    <property type="entry name" value="Aldolase"/>
    <property type="match status" value="1"/>
</dbReference>
<name>A0ABZ0URX1_9RICK</name>
<dbReference type="PROSITE" id="PS00958">
    <property type="entry name" value="TRANSALDOLASE_2"/>
    <property type="match status" value="1"/>
</dbReference>
<dbReference type="InterPro" id="IPR033919">
    <property type="entry name" value="TSA/FSA_arc/bac"/>
</dbReference>
<sequence>MQIFLDSANIKEIEEVYNLGIIDGITTNPSLMSKTNSEFIATIAAICKIVNGDVSVEVVANDFEMMIQQGEKILEIADNVVIKLPVTWNGIKACKYFARQSIKVNMTLCFSVNQALLAAKAGAYYISPFIGRLDDIGDNGMRLISDIRHMYDRQKQDTKILAASIRNPQHVAAAAMIGADVITLSGKTLWQLLDHPLTDKGLDIFNKDWAHSGLTI</sequence>
<evidence type="ECO:0000256" key="1">
    <source>
        <dbReference type="ARBA" id="ARBA00004496"/>
    </source>
</evidence>
<dbReference type="InterPro" id="IPR013785">
    <property type="entry name" value="Aldolase_TIM"/>
</dbReference>
<keyword evidence="5" id="KW-1185">Reference proteome</keyword>
<dbReference type="NCBIfam" id="TIGR00875">
    <property type="entry name" value="fsa_talC_mipB"/>
    <property type="match status" value="1"/>
</dbReference>
<gene>
    <name evidence="4" type="ORF">Trichorick_00670</name>
</gene>
<dbReference type="Pfam" id="PF00923">
    <property type="entry name" value="TAL_FSA"/>
    <property type="match status" value="1"/>
</dbReference>
<proteinExistence type="predicted"/>
<dbReference type="EMBL" id="CP112932">
    <property type="protein sequence ID" value="WPY00783.1"/>
    <property type="molecule type" value="Genomic_DNA"/>
</dbReference>
<dbReference type="RefSeq" id="WP_323738824.1">
    <property type="nucleotide sequence ID" value="NZ_CP112932.1"/>
</dbReference>
<evidence type="ECO:0000256" key="3">
    <source>
        <dbReference type="ARBA" id="ARBA00023270"/>
    </source>
</evidence>
<dbReference type="Gene3D" id="3.20.20.70">
    <property type="entry name" value="Aldolase class I"/>
    <property type="match status" value="1"/>
</dbReference>
<protein>
    <submittedName>
        <fullName evidence="4">Transaldolase/fructose 6-phosphate aldolase</fullName>
    </submittedName>
</protein>
<evidence type="ECO:0000313" key="4">
    <source>
        <dbReference type="EMBL" id="WPY00783.1"/>
    </source>
</evidence>
<dbReference type="InterPro" id="IPR004731">
    <property type="entry name" value="Transaldolase_3B/F6P_aldolase"/>
</dbReference>
<keyword evidence="3" id="KW-0704">Schiff base</keyword>
<dbReference type="PANTHER" id="PTHR10683">
    <property type="entry name" value="TRANSALDOLASE"/>
    <property type="match status" value="1"/>
</dbReference>
<dbReference type="PROSITE" id="PS01054">
    <property type="entry name" value="TRANSALDOLASE_1"/>
    <property type="match status" value="1"/>
</dbReference>
<dbReference type="Proteomes" id="UP001326613">
    <property type="component" value="Chromosome"/>
</dbReference>
<reference evidence="4 5" key="1">
    <citation type="submission" date="2022-10" db="EMBL/GenBank/DDBJ databases">
        <title>Host association and intracellularity evolved multiple times independently in the Rickettsiales.</title>
        <authorList>
            <person name="Castelli M."/>
            <person name="Nardi T."/>
            <person name="Gammuto L."/>
            <person name="Bellinzona G."/>
            <person name="Sabaneyeva E."/>
            <person name="Potekhin A."/>
            <person name="Serra V."/>
            <person name="Petroni G."/>
            <person name="Sassera D."/>
        </authorList>
    </citation>
    <scope>NUCLEOTIDE SEQUENCE [LARGE SCALE GENOMIC DNA]</scope>
    <source>
        <strain evidence="4 5">Kr 154-4</strain>
    </source>
</reference>
<organism evidence="4 5">
    <name type="scientific">Candidatus Trichorickettsia mobilis</name>
    <dbReference type="NCBI Taxonomy" id="1346319"/>
    <lineage>
        <taxon>Bacteria</taxon>
        <taxon>Pseudomonadati</taxon>
        <taxon>Pseudomonadota</taxon>
        <taxon>Alphaproteobacteria</taxon>
        <taxon>Rickettsiales</taxon>
        <taxon>Rickettsiaceae</taxon>
        <taxon>Rickettsieae</taxon>
        <taxon>Candidatus Trichorickettsia</taxon>
    </lineage>
</organism>
<dbReference type="CDD" id="cd00956">
    <property type="entry name" value="Transaldolase_FSA"/>
    <property type="match status" value="1"/>
</dbReference>
<evidence type="ECO:0000256" key="2">
    <source>
        <dbReference type="ARBA" id="ARBA00022490"/>
    </source>
</evidence>
<dbReference type="PANTHER" id="PTHR10683:SF40">
    <property type="entry name" value="FRUCTOSE-6-PHOSPHATE ALDOLASE 1-RELATED"/>
    <property type="match status" value="1"/>
</dbReference>
<accession>A0ABZ0URX1</accession>